<dbReference type="InterPro" id="IPR032421">
    <property type="entry name" value="PMT_4TMC"/>
</dbReference>
<evidence type="ECO:0000256" key="10">
    <source>
        <dbReference type="ARBA" id="ARBA00022989"/>
    </source>
</evidence>
<dbReference type="SMART" id="SM00472">
    <property type="entry name" value="MIR"/>
    <property type="match status" value="3"/>
</dbReference>
<dbReference type="Pfam" id="PF02366">
    <property type="entry name" value="PMT"/>
    <property type="match status" value="1"/>
</dbReference>
<dbReference type="OrthoDB" id="292747at2759"/>
<feature type="region of interest" description="Disordered" evidence="16">
    <location>
        <begin position="1"/>
        <end position="51"/>
    </location>
</feature>
<evidence type="ECO:0000256" key="16">
    <source>
        <dbReference type="SAM" id="MobiDB-lite"/>
    </source>
</evidence>
<dbReference type="CDD" id="cd23283">
    <property type="entry name" value="beta-trefoil_MIR_PMT1-like"/>
    <property type="match status" value="1"/>
</dbReference>
<keyword evidence="11 15" id="KW-0472">Membrane</keyword>
<reference evidence="18 19" key="1">
    <citation type="journal article" date="2018" name="Mol. Biol. Evol.">
        <title>Broad Genomic Sampling Reveals a Smut Pathogenic Ancestry of the Fungal Clade Ustilaginomycotina.</title>
        <authorList>
            <person name="Kijpornyongpan T."/>
            <person name="Mondo S.J."/>
            <person name="Barry K."/>
            <person name="Sandor L."/>
            <person name="Lee J."/>
            <person name="Lipzen A."/>
            <person name="Pangilinan J."/>
            <person name="LaButti K."/>
            <person name="Hainaut M."/>
            <person name="Henrissat B."/>
            <person name="Grigoriev I.V."/>
            <person name="Spatafora J.W."/>
            <person name="Aime M.C."/>
        </authorList>
    </citation>
    <scope>NUCLEOTIDE SEQUENCE [LARGE SCALE GENOMIC DNA]</scope>
    <source>
        <strain evidence="18 19">MCA 4718</strain>
    </source>
</reference>
<keyword evidence="6 15" id="KW-0808">Transferase</keyword>
<evidence type="ECO:0000313" key="19">
    <source>
        <dbReference type="Proteomes" id="UP000245942"/>
    </source>
</evidence>
<keyword evidence="8" id="KW-0677">Repeat</keyword>
<feature type="transmembrane region" description="Helical" evidence="15">
    <location>
        <begin position="655"/>
        <end position="676"/>
    </location>
</feature>
<comment type="pathway">
    <text evidence="2 15">Protein modification; protein glycosylation.</text>
</comment>
<comment type="function">
    <text evidence="15">Transfers mannose from Dol-P-mannose to Ser or Thr residues on proteins.</text>
</comment>
<dbReference type="EC" id="2.4.1.109" evidence="4 15"/>
<feature type="compositionally biased region" description="Low complexity" evidence="16">
    <location>
        <begin position="11"/>
        <end position="27"/>
    </location>
</feature>
<name>A0A316U1Q4_9BASI</name>
<evidence type="ECO:0000256" key="11">
    <source>
        <dbReference type="ARBA" id="ARBA00023136"/>
    </source>
</evidence>
<dbReference type="Proteomes" id="UP000245942">
    <property type="component" value="Unassembled WGS sequence"/>
</dbReference>
<dbReference type="InterPro" id="IPR016093">
    <property type="entry name" value="MIR_motif"/>
</dbReference>
<evidence type="ECO:0000256" key="5">
    <source>
        <dbReference type="ARBA" id="ARBA00022676"/>
    </source>
</evidence>
<dbReference type="Pfam" id="PF16192">
    <property type="entry name" value="PMT_4TMC"/>
    <property type="match status" value="1"/>
</dbReference>
<keyword evidence="9 15" id="KW-0256">Endoplasmic reticulum</keyword>
<dbReference type="InterPro" id="IPR003342">
    <property type="entry name" value="ArnT-like_N"/>
</dbReference>
<evidence type="ECO:0000256" key="7">
    <source>
        <dbReference type="ARBA" id="ARBA00022692"/>
    </source>
</evidence>
<evidence type="ECO:0000256" key="1">
    <source>
        <dbReference type="ARBA" id="ARBA00004477"/>
    </source>
</evidence>
<dbReference type="PROSITE" id="PS50919">
    <property type="entry name" value="MIR"/>
    <property type="match status" value="3"/>
</dbReference>
<evidence type="ECO:0000259" key="17">
    <source>
        <dbReference type="PROSITE" id="PS50919"/>
    </source>
</evidence>
<feature type="transmembrane region" description="Helical" evidence="15">
    <location>
        <begin position="295"/>
        <end position="316"/>
    </location>
</feature>
<evidence type="ECO:0000313" key="18">
    <source>
        <dbReference type="EMBL" id="PWN19306.1"/>
    </source>
</evidence>
<feature type="domain" description="MIR" evidence="17">
    <location>
        <begin position="505"/>
        <end position="561"/>
    </location>
</feature>
<evidence type="ECO:0000256" key="14">
    <source>
        <dbReference type="ARBA" id="ARBA00045102"/>
    </source>
</evidence>
<feature type="transmembrane region" description="Helical" evidence="15">
    <location>
        <begin position="264"/>
        <end position="283"/>
    </location>
</feature>
<evidence type="ECO:0000256" key="9">
    <source>
        <dbReference type="ARBA" id="ARBA00022824"/>
    </source>
</evidence>
<gene>
    <name evidence="18" type="ORF">BCV69DRAFT_284450</name>
</gene>
<dbReference type="InterPro" id="IPR027005">
    <property type="entry name" value="PMT-like"/>
</dbReference>
<feature type="transmembrane region" description="Helical" evidence="15">
    <location>
        <begin position="697"/>
        <end position="714"/>
    </location>
</feature>
<feature type="transmembrane region" description="Helical" evidence="15">
    <location>
        <begin position="157"/>
        <end position="178"/>
    </location>
</feature>
<keyword evidence="7 15" id="KW-0812">Transmembrane</keyword>
<evidence type="ECO:0000256" key="12">
    <source>
        <dbReference type="ARBA" id="ARBA00023180"/>
    </source>
</evidence>
<feature type="transmembrane region" description="Helical" evidence="15">
    <location>
        <begin position="241"/>
        <end position="258"/>
    </location>
</feature>
<dbReference type="Gene3D" id="2.80.10.50">
    <property type="match status" value="1"/>
</dbReference>
<comment type="catalytic activity">
    <reaction evidence="13 15">
        <text>a di-trans,poly-cis-dolichyl beta-D-mannosyl phosphate + L-threonyl-[protein] = 3-O-(alpha-D-mannosyl)-L-threonyl-[protein] + a di-trans,poly-cis-dolichyl phosphate + H(+)</text>
        <dbReference type="Rhea" id="RHEA:53396"/>
        <dbReference type="Rhea" id="RHEA-COMP:11060"/>
        <dbReference type="Rhea" id="RHEA-COMP:13547"/>
        <dbReference type="Rhea" id="RHEA-COMP:19498"/>
        <dbReference type="Rhea" id="RHEA-COMP:19501"/>
        <dbReference type="ChEBI" id="CHEBI:15378"/>
        <dbReference type="ChEBI" id="CHEBI:30013"/>
        <dbReference type="ChEBI" id="CHEBI:57683"/>
        <dbReference type="ChEBI" id="CHEBI:58211"/>
        <dbReference type="ChEBI" id="CHEBI:137323"/>
        <dbReference type="EC" id="2.4.1.109"/>
    </reaction>
</comment>
<feature type="region of interest" description="Disordered" evidence="16">
    <location>
        <begin position="917"/>
        <end position="948"/>
    </location>
</feature>
<dbReference type="InterPro" id="IPR036300">
    <property type="entry name" value="MIR_dom_sf"/>
</dbReference>
<dbReference type="RefSeq" id="XP_025346466.1">
    <property type="nucleotide sequence ID" value="XM_025493046.1"/>
</dbReference>
<evidence type="ECO:0000256" key="8">
    <source>
        <dbReference type="ARBA" id="ARBA00022737"/>
    </source>
</evidence>
<proteinExistence type="inferred from homology"/>
<feature type="compositionally biased region" description="Low complexity" evidence="16">
    <location>
        <begin position="924"/>
        <end position="934"/>
    </location>
</feature>
<keyword evidence="10 15" id="KW-1133">Transmembrane helix</keyword>
<comment type="catalytic activity">
    <reaction evidence="14 15">
        <text>a di-trans,poly-cis-dolichyl beta-D-mannosyl phosphate + L-seryl-[protein] = 3-O-(alpha-D-mannosyl)-L-seryl-[protein] + a di-trans,poly-cis-dolichyl phosphate + H(+)</text>
        <dbReference type="Rhea" id="RHEA:17377"/>
        <dbReference type="Rhea" id="RHEA-COMP:9863"/>
        <dbReference type="Rhea" id="RHEA-COMP:13546"/>
        <dbReference type="Rhea" id="RHEA-COMP:19498"/>
        <dbReference type="Rhea" id="RHEA-COMP:19501"/>
        <dbReference type="ChEBI" id="CHEBI:15378"/>
        <dbReference type="ChEBI" id="CHEBI:29999"/>
        <dbReference type="ChEBI" id="CHEBI:57683"/>
        <dbReference type="ChEBI" id="CHEBI:58211"/>
        <dbReference type="ChEBI" id="CHEBI:137321"/>
        <dbReference type="EC" id="2.4.1.109"/>
    </reaction>
</comment>
<dbReference type="STRING" id="1684307.A0A316U1Q4"/>
<feature type="transmembrane region" description="Helical" evidence="15">
    <location>
        <begin position="749"/>
        <end position="766"/>
    </location>
</feature>
<keyword evidence="5 15" id="KW-0328">Glycosyltransferase</keyword>
<dbReference type="AlphaFoldDB" id="A0A316U1Q4"/>
<dbReference type="UniPathway" id="UPA00378"/>
<keyword evidence="19" id="KW-1185">Reference proteome</keyword>
<sequence length="965" mass="105867">MAPSIRTRNNAAAAAASPPLAPADSAPRYSSYSKPTSLSGRSVSPKPIKRLPNQPFIGKSPTSIASQIVPLAGLTILALVVRLWKIGQPSSVVFDEVHFGGFASKYINRKFFMDVHPPLAKLLIAGTAHLFNFDGKFDFKDIASEFLIGDHQPVPYVAMRLLPAFLGVALIPLCYLTLRALSMRGTTALVGSVLLLFDNAMATQSRLILLDSFLVFFTASTVFCWIEFCNTERRRAFTINWWAWLASTGFFLGCVVSTKWVGLFTIASIGVATVTQLWNHLGNIHLPMSVLWKHFIARGACLLGIPLVVYLATFAVHLGVLNHSGDGDAFMSSAFQHTLIGHGMPDTFADVALGSTITLRHLNTQGGLLHSHSHNYPAGSLQQQITLYPHIDENNEWLVLAAPGPDDPPTPVDEKGVPLTTDGPHEVEKYKSKKVQALLDGMEIRLVHRKTDKRLHSHEPHRPPVTESDFQNEVTAYGFPGFAGDANDNWKVEIEYATGGDSEASNRVRSLRTIFRLRHTLTGCYLFSHKIALPDWGFGQQEVTCNKSPTMPNSLWYVETSTHPRLSMHGNKSLATDEEGEIDNYAANPAQTINYIRPTFMHRFWELQKVMWETNAGLTERHSYDSRPSTWPTMKRGINFWSKDHRQVYLLGNPIVWWGSTVAVLVYVGTRALLMLRAKRGAQDFLDSTIVFYDRTASFLFISYSLHFFPFFLMSRQLFIHHYLPALYFAVLLLALLFDLLTAGLRPRFRLAAATALIVVVVWAYAQFAPLTYAGEWTSKGCEGARWLKTWDFNCREFPNSLSQYSTMPPGIQSIPFTAPVGAIEATASSGLDIGAPQPVGHAFEEVPKVAAESPLGEAVAPPSDPIAAAAPAPVEAVHVESPADGGAAGVVAEPAAPKEEDLFATIQTLFQPGDGVVEHHEATPSSASASEGGEAAHHTISPEGLDQDHVEEMVLGGTAVLAQP</sequence>
<dbReference type="PANTHER" id="PTHR10050">
    <property type="entry name" value="DOLICHYL-PHOSPHATE-MANNOSE--PROTEIN MANNOSYLTRANSFERASE"/>
    <property type="match status" value="1"/>
</dbReference>
<dbReference type="GO" id="GO:0004169">
    <property type="term" value="F:dolichyl-phosphate-mannose-protein mannosyltransferase activity"/>
    <property type="evidence" value="ECO:0007669"/>
    <property type="project" value="UniProtKB-UniRule"/>
</dbReference>
<dbReference type="SUPFAM" id="SSF82109">
    <property type="entry name" value="MIR domain"/>
    <property type="match status" value="1"/>
</dbReference>
<feature type="domain" description="MIR" evidence="17">
    <location>
        <begin position="348"/>
        <end position="402"/>
    </location>
</feature>
<evidence type="ECO:0000256" key="3">
    <source>
        <dbReference type="ARBA" id="ARBA00007222"/>
    </source>
</evidence>
<feature type="compositionally biased region" description="Polar residues" evidence="16">
    <location>
        <begin position="28"/>
        <end position="42"/>
    </location>
</feature>
<evidence type="ECO:0000256" key="6">
    <source>
        <dbReference type="ARBA" id="ARBA00022679"/>
    </source>
</evidence>
<evidence type="ECO:0000256" key="4">
    <source>
        <dbReference type="ARBA" id="ARBA00012839"/>
    </source>
</evidence>
<evidence type="ECO:0000256" key="13">
    <source>
        <dbReference type="ARBA" id="ARBA00045085"/>
    </source>
</evidence>
<feature type="transmembrane region" description="Helical" evidence="15">
    <location>
        <begin position="720"/>
        <end position="742"/>
    </location>
</feature>
<dbReference type="GO" id="GO:0005789">
    <property type="term" value="C:endoplasmic reticulum membrane"/>
    <property type="evidence" value="ECO:0007669"/>
    <property type="project" value="UniProtKB-SubCell"/>
</dbReference>
<comment type="subcellular location">
    <subcellularLocation>
        <location evidence="1 15">Endoplasmic reticulum membrane</location>
        <topology evidence="1 15">Multi-pass membrane protein</topology>
    </subcellularLocation>
</comment>
<feature type="compositionally biased region" description="Polar residues" evidence="16">
    <location>
        <begin position="1"/>
        <end position="10"/>
    </location>
</feature>
<dbReference type="Pfam" id="PF02815">
    <property type="entry name" value="MIR"/>
    <property type="match status" value="1"/>
</dbReference>
<dbReference type="EMBL" id="KZ819332">
    <property type="protein sequence ID" value="PWN19306.1"/>
    <property type="molecule type" value="Genomic_DNA"/>
</dbReference>
<accession>A0A316U1Q4</accession>
<dbReference type="PANTHER" id="PTHR10050:SF50">
    <property type="entry name" value="DOLICHYL-PHOSPHATE-MANNOSE--PROTEIN MANNOSYLTRANSFERASE 1-RELATED"/>
    <property type="match status" value="1"/>
</dbReference>
<dbReference type="GeneID" id="37014780"/>
<keyword evidence="12" id="KW-0325">Glycoprotein</keyword>
<protein>
    <recommendedName>
        <fullName evidence="4 15">Dolichyl-phosphate-mannose--protein mannosyltransferase</fullName>
        <ecNumber evidence="4 15">2.4.1.109</ecNumber>
    </recommendedName>
</protein>
<comment type="similarity">
    <text evidence="3 15">Belongs to the glycosyltransferase 39 family.</text>
</comment>
<evidence type="ECO:0000256" key="15">
    <source>
        <dbReference type="RuleBase" id="RU367007"/>
    </source>
</evidence>
<evidence type="ECO:0000256" key="2">
    <source>
        <dbReference type="ARBA" id="ARBA00004922"/>
    </source>
</evidence>
<feature type="domain" description="MIR" evidence="17">
    <location>
        <begin position="435"/>
        <end position="495"/>
    </location>
</feature>
<organism evidence="18 19">
    <name type="scientific">Pseudomicrostroma glucosiphilum</name>
    <dbReference type="NCBI Taxonomy" id="1684307"/>
    <lineage>
        <taxon>Eukaryota</taxon>
        <taxon>Fungi</taxon>
        <taxon>Dikarya</taxon>
        <taxon>Basidiomycota</taxon>
        <taxon>Ustilaginomycotina</taxon>
        <taxon>Exobasidiomycetes</taxon>
        <taxon>Microstromatales</taxon>
        <taxon>Microstromatales incertae sedis</taxon>
        <taxon>Pseudomicrostroma</taxon>
    </lineage>
</organism>
<feature type="transmembrane region" description="Helical" evidence="15">
    <location>
        <begin position="208"/>
        <end position="229"/>
    </location>
</feature>